<dbReference type="OrthoDB" id="2193813at2759"/>
<dbReference type="InterPro" id="IPR019473">
    <property type="entry name" value="TFIID_su8_C"/>
</dbReference>
<feature type="region of interest" description="Disordered" evidence="7">
    <location>
        <begin position="200"/>
        <end position="223"/>
    </location>
</feature>
<evidence type="ECO:0000256" key="4">
    <source>
        <dbReference type="ARBA" id="ARBA00023015"/>
    </source>
</evidence>
<gene>
    <name evidence="10" type="primary">taf8</name>
    <name evidence="10" type="ORF">LSUE1_G004946</name>
</gene>
<evidence type="ECO:0000256" key="3">
    <source>
        <dbReference type="ARBA" id="ARBA00017307"/>
    </source>
</evidence>
<evidence type="ECO:0000259" key="8">
    <source>
        <dbReference type="Pfam" id="PF07524"/>
    </source>
</evidence>
<sequence>MAPISPISRKRSTPSHSDDDISDEPLAKRARFSPVLPNTPPPEEALPIKQAETHLFNDDPDRLLMRSLALVLEHVGFDGATPEALESFASEVETYASHFLAKVATAMHSDRRSQPTPIDFEYALGRFDLTLASIEPHLRPPIAKSRLQIQLEAEPPEEKKVASLEALLGKELSGESDKKVKRYIPKRFPSFPSKHTYKWTEKESARETDPRKIREEATKAAKQGEEALRRLVNVSKAGNEKDVKKNASKDPKSKQRFELWEQAVETLLVGKPPKPEEKDDRSMIVNSDRQYFRKGALAKKKKPPPALEDTIVVSKE</sequence>
<dbReference type="InterPro" id="IPR006565">
    <property type="entry name" value="BTP"/>
</dbReference>
<evidence type="ECO:0000256" key="1">
    <source>
        <dbReference type="ARBA" id="ARBA00004123"/>
    </source>
</evidence>
<dbReference type="Proteomes" id="UP000469558">
    <property type="component" value="Unassembled WGS sequence"/>
</dbReference>
<dbReference type="Pfam" id="PF07524">
    <property type="entry name" value="Bromo_TP"/>
    <property type="match status" value="1"/>
</dbReference>
<dbReference type="Gene3D" id="1.10.20.10">
    <property type="entry name" value="Histone, subunit A"/>
    <property type="match status" value="1"/>
</dbReference>
<dbReference type="PANTHER" id="PTHR46469">
    <property type="entry name" value="TRANSCRIPTION INITIATION FACTOR TFIID SUBUNIT 8"/>
    <property type="match status" value="1"/>
</dbReference>
<evidence type="ECO:0000313" key="10">
    <source>
        <dbReference type="EMBL" id="TVY68931.1"/>
    </source>
</evidence>
<keyword evidence="5" id="KW-0804">Transcription</keyword>
<feature type="domain" description="Transcription factor TFIID subunit 8 C-terminal" evidence="9">
    <location>
        <begin position="183"/>
        <end position="231"/>
    </location>
</feature>
<dbReference type="EMBL" id="QGMK01001370">
    <property type="protein sequence ID" value="TVY68931.1"/>
    <property type="molecule type" value="Genomic_DNA"/>
</dbReference>
<evidence type="ECO:0000256" key="7">
    <source>
        <dbReference type="SAM" id="MobiDB-lite"/>
    </source>
</evidence>
<dbReference type="InterPro" id="IPR037818">
    <property type="entry name" value="TAF8"/>
</dbReference>
<feature type="domain" description="Bromodomain associated" evidence="8">
    <location>
        <begin position="63"/>
        <end position="128"/>
    </location>
</feature>
<dbReference type="AlphaFoldDB" id="A0A8T9C0W6"/>
<keyword evidence="6" id="KW-0539">Nucleus</keyword>
<accession>A0A8T9C0W6</accession>
<evidence type="ECO:0000259" key="9">
    <source>
        <dbReference type="Pfam" id="PF10406"/>
    </source>
</evidence>
<dbReference type="Pfam" id="PF10406">
    <property type="entry name" value="TAF8_C"/>
    <property type="match status" value="1"/>
</dbReference>
<comment type="subcellular location">
    <subcellularLocation>
        <location evidence="1">Nucleus</location>
    </subcellularLocation>
</comment>
<dbReference type="GO" id="GO:0046982">
    <property type="term" value="F:protein heterodimerization activity"/>
    <property type="evidence" value="ECO:0007669"/>
    <property type="project" value="InterPro"/>
</dbReference>
<feature type="compositionally biased region" description="Basic and acidic residues" evidence="7">
    <location>
        <begin position="238"/>
        <end position="256"/>
    </location>
</feature>
<dbReference type="CDD" id="cd08049">
    <property type="entry name" value="TAF8"/>
    <property type="match status" value="1"/>
</dbReference>
<reference evidence="10 11" key="1">
    <citation type="submission" date="2018-05" db="EMBL/GenBank/DDBJ databases">
        <title>Genome sequencing and assembly of the regulated plant pathogen Lachnellula willkommii and related sister species for the development of diagnostic species identification markers.</title>
        <authorList>
            <person name="Giroux E."/>
            <person name="Bilodeau G."/>
        </authorList>
    </citation>
    <scope>NUCLEOTIDE SEQUENCE [LARGE SCALE GENOMIC DNA]</scope>
    <source>
        <strain evidence="10 11">CBS 268.59</strain>
    </source>
</reference>
<comment type="similarity">
    <text evidence="2">Belongs to the TAF8 family.</text>
</comment>
<feature type="region of interest" description="Disordered" evidence="7">
    <location>
        <begin position="235"/>
        <end position="256"/>
    </location>
</feature>
<evidence type="ECO:0000256" key="2">
    <source>
        <dbReference type="ARBA" id="ARBA00008767"/>
    </source>
</evidence>
<comment type="caution">
    <text evidence="10">The sequence shown here is derived from an EMBL/GenBank/DDBJ whole genome shotgun (WGS) entry which is preliminary data.</text>
</comment>
<dbReference type="GO" id="GO:0005669">
    <property type="term" value="C:transcription factor TFIID complex"/>
    <property type="evidence" value="ECO:0007669"/>
    <property type="project" value="InterPro"/>
</dbReference>
<feature type="region of interest" description="Disordered" evidence="7">
    <location>
        <begin position="295"/>
        <end position="316"/>
    </location>
</feature>
<dbReference type="CDD" id="cd00076">
    <property type="entry name" value="HFD_SF"/>
    <property type="match status" value="1"/>
</dbReference>
<keyword evidence="11" id="KW-1185">Reference proteome</keyword>
<name>A0A8T9C0W6_9HELO</name>
<evidence type="ECO:0000256" key="5">
    <source>
        <dbReference type="ARBA" id="ARBA00023163"/>
    </source>
</evidence>
<evidence type="ECO:0000256" key="6">
    <source>
        <dbReference type="ARBA" id="ARBA00023242"/>
    </source>
</evidence>
<feature type="region of interest" description="Disordered" evidence="7">
    <location>
        <begin position="1"/>
        <end position="45"/>
    </location>
</feature>
<evidence type="ECO:0000313" key="11">
    <source>
        <dbReference type="Proteomes" id="UP000469558"/>
    </source>
</evidence>
<proteinExistence type="inferred from homology"/>
<organism evidence="10 11">
    <name type="scientific">Lachnellula suecica</name>
    <dbReference type="NCBI Taxonomy" id="602035"/>
    <lineage>
        <taxon>Eukaryota</taxon>
        <taxon>Fungi</taxon>
        <taxon>Dikarya</taxon>
        <taxon>Ascomycota</taxon>
        <taxon>Pezizomycotina</taxon>
        <taxon>Leotiomycetes</taxon>
        <taxon>Helotiales</taxon>
        <taxon>Lachnaceae</taxon>
        <taxon>Lachnellula</taxon>
    </lineage>
</organism>
<protein>
    <recommendedName>
        <fullName evidence="3">Transcription initiation factor TFIID subunit 8</fullName>
    </recommendedName>
</protein>
<dbReference type="InterPro" id="IPR009072">
    <property type="entry name" value="Histone-fold"/>
</dbReference>
<dbReference type="GO" id="GO:0006367">
    <property type="term" value="P:transcription initiation at RNA polymerase II promoter"/>
    <property type="evidence" value="ECO:0007669"/>
    <property type="project" value="TreeGrafter"/>
</dbReference>
<dbReference type="PANTHER" id="PTHR46469:SF1">
    <property type="entry name" value="TRANSCRIPTION INITIATION FACTOR TFIID SUBUNIT 8"/>
    <property type="match status" value="1"/>
</dbReference>
<keyword evidence="4" id="KW-0805">Transcription regulation</keyword>